<reference evidence="2" key="1">
    <citation type="journal article" date="2021" name="PeerJ">
        <title>Extensive microbial diversity within the chicken gut microbiome revealed by metagenomics and culture.</title>
        <authorList>
            <person name="Gilroy R."/>
            <person name="Ravi A."/>
            <person name="Getino M."/>
            <person name="Pursley I."/>
            <person name="Horton D.L."/>
            <person name="Alikhan N.F."/>
            <person name="Baker D."/>
            <person name="Gharbi K."/>
            <person name="Hall N."/>
            <person name="Watson M."/>
            <person name="Adriaenssens E.M."/>
            <person name="Foster-Nyarko E."/>
            <person name="Jarju S."/>
            <person name="Secka A."/>
            <person name="Antonio M."/>
            <person name="Oren A."/>
            <person name="Chaudhuri R.R."/>
            <person name="La Ragione R."/>
            <person name="Hildebrand F."/>
            <person name="Pallen M.J."/>
        </authorList>
    </citation>
    <scope>NUCLEOTIDE SEQUENCE</scope>
    <source>
        <strain evidence="2">ChiGjej5B5-7349</strain>
    </source>
</reference>
<dbReference type="Proteomes" id="UP000784435">
    <property type="component" value="Unassembled WGS sequence"/>
</dbReference>
<evidence type="ECO:0000256" key="1">
    <source>
        <dbReference type="SAM" id="Phobius"/>
    </source>
</evidence>
<reference evidence="2" key="2">
    <citation type="submission" date="2021-09" db="EMBL/GenBank/DDBJ databases">
        <authorList>
            <person name="Gilroy R."/>
        </authorList>
    </citation>
    <scope>NUCLEOTIDE SEQUENCE</scope>
    <source>
        <strain evidence="2">ChiGjej5B5-7349</strain>
    </source>
</reference>
<protein>
    <submittedName>
        <fullName evidence="2">Uncharacterized protein</fullName>
    </submittedName>
</protein>
<feature type="transmembrane region" description="Helical" evidence="1">
    <location>
        <begin position="12"/>
        <end position="38"/>
    </location>
</feature>
<comment type="caution">
    <text evidence="2">The sequence shown here is derived from an EMBL/GenBank/DDBJ whole genome shotgun (WGS) entry which is preliminary data.</text>
</comment>
<organism evidence="2 3">
    <name type="scientific">Brevibacterium senegalense</name>
    <dbReference type="NCBI Taxonomy" id="1033736"/>
    <lineage>
        <taxon>Bacteria</taxon>
        <taxon>Bacillati</taxon>
        <taxon>Actinomycetota</taxon>
        <taxon>Actinomycetes</taxon>
        <taxon>Micrococcales</taxon>
        <taxon>Brevibacteriaceae</taxon>
        <taxon>Brevibacterium</taxon>
    </lineage>
</organism>
<sequence length="81" mass="8107">MAAQTQRPPGAVLGTVAAVLALAGFACLTAVVIAGLAGGAIAPVFTWLGMILLPLAFLVMLVVLLQGIAHRSRASRAAADL</sequence>
<keyword evidence="1" id="KW-1133">Transmembrane helix</keyword>
<keyword evidence="1" id="KW-0472">Membrane</keyword>
<feature type="transmembrane region" description="Helical" evidence="1">
    <location>
        <begin position="44"/>
        <end position="65"/>
    </location>
</feature>
<name>A0A921SNN0_9MICO</name>
<dbReference type="PROSITE" id="PS51257">
    <property type="entry name" value="PROKAR_LIPOPROTEIN"/>
    <property type="match status" value="1"/>
</dbReference>
<dbReference type="EMBL" id="DYUK01000202">
    <property type="protein sequence ID" value="HJG80620.1"/>
    <property type="molecule type" value="Genomic_DNA"/>
</dbReference>
<accession>A0A921SNN0</accession>
<dbReference type="AlphaFoldDB" id="A0A921SNN0"/>
<evidence type="ECO:0000313" key="2">
    <source>
        <dbReference type="EMBL" id="HJG80620.1"/>
    </source>
</evidence>
<keyword evidence="1" id="KW-0812">Transmembrane</keyword>
<proteinExistence type="predicted"/>
<evidence type="ECO:0000313" key="3">
    <source>
        <dbReference type="Proteomes" id="UP000784435"/>
    </source>
</evidence>
<gene>
    <name evidence="2" type="ORF">K8V08_09445</name>
</gene>